<dbReference type="PANTHER" id="PTHR43304">
    <property type="entry name" value="PHYTOCHROME-LIKE PROTEIN CPH1"/>
    <property type="match status" value="1"/>
</dbReference>
<dbReference type="Pfam" id="PF00512">
    <property type="entry name" value="HisKA"/>
    <property type="match status" value="1"/>
</dbReference>
<feature type="signal peptide" evidence="6">
    <location>
        <begin position="1"/>
        <end position="24"/>
    </location>
</feature>
<evidence type="ECO:0000313" key="8">
    <source>
        <dbReference type="EMBL" id="EME72013.1"/>
    </source>
</evidence>
<dbReference type="AlphaFoldDB" id="M3AGM8"/>
<comment type="caution">
    <text evidence="8">The sequence shown here is derived from an EMBL/GenBank/DDBJ whole genome shotgun (WGS) entry which is preliminary data.</text>
</comment>
<dbReference type="SMART" id="SM00062">
    <property type="entry name" value="PBPb"/>
    <property type="match status" value="2"/>
</dbReference>
<dbReference type="CDD" id="cd00082">
    <property type="entry name" value="HisKA"/>
    <property type="match status" value="1"/>
</dbReference>
<dbReference type="SUPFAM" id="SSF55874">
    <property type="entry name" value="ATPase domain of HSP90 chaperone/DNA topoisomerase II/histidine kinase"/>
    <property type="match status" value="1"/>
</dbReference>
<dbReference type="CDD" id="cd01007">
    <property type="entry name" value="PBP2_BvgS_HisK_like"/>
    <property type="match status" value="2"/>
</dbReference>
<dbReference type="SMART" id="SM00388">
    <property type="entry name" value="HisKA"/>
    <property type="match status" value="1"/>
</dbReference>
<dbReference type="InterPro" id="IPR004358">
    <property type="entry name" value="Sig_transdc_His_kin-like_C"/>
</dbReference>
<evidence type="ECO:0000259" key="7">
    <source>
        <dbReference type="PROSITE" id="PS50109"/>
    </source>
</evidence>
<dbReference type="STRING" id="1244869.H261_00500"/>
<dbReference type="OrthoDB" id="7316129at2"/>
<dbReference type="InterPro" id="IPR003661">
    <property type="entry name" value="HisK_dim/P_dom"/>
</dbReference>
<evidence type="ECO:0000313" key="9">
    <source>
        <dbReference type="Proteomes" id="UP000011744"/>
    </source>
</evidence>
<keyword evidence="5 8" id="KW-0418">Kinase</keyword>
<evidence type="ECO:0000256" key="4">
    <source>
        <dbReference type="ARBA" id="ARBA00022679"/>
    </source>
</evidence>
<accession>M3AGM8</accession>
<feature type="chain" id="PRO_5004030859" description="histidine kinase" evidence="6">
    <location>
        <begin position="25"/>
        <end position="789"/>
    </location>
</feature>
<dbReference type="PRINTS" id="PR00344">
    <property type="entry name" value="BCTRLSENSOR"/>
</dbReference>
<dbReference type="PROSITE" id="PS50109">
    <property type="entry name" value="HIS_KIN"/>
    <property type="match status" value="1"/>
</dbReference>
<dbReference type="InterPro" id="IPR052162">
    <property type="entry name" value="Sensor_kinase/Photoreceptor"/>
</dbReference>
<dbReference type="Proteomes" id="UP000011744">
    <property type="component" value="Unassembled WGS sequence"/>
</dbReference>
<dbReference type="FunFam" id="3.30.565.10:FF:000006">
    <property type="entry name" value="Sensor histidine kinase WalK"/>
    <property type="match status" value="1"/>
</dbReference>
<dbReference type="EC" id="2.7.13.3" evidence="2"/>
<evidence type="ECO:0000256" key="6">
    <source>
        <dbReference type="SAM" id="SignalP"/>
    </source>
</evidence>
<reference evidence="8 9" key="1">
    <citation type="journal article" date="2014" name="Genome Announc.">
        <title>Draft Genome Sequence of Magnetospirillum sp. Strain SO-1, a Freshwater Magnetotactic Bacterium Isolated from the Ol'khovka River, Russia.</title>
        <authorList>
            <person name="Grouzdev D.S."/>
            <person name="Dziuba M.V."/>
            <person name="Sukhacheva M.S."/>
            <person name="Mardanov A.V."/>
            <person name="Beletskiy A.V."/>
            <person name="Kuznetsov B.B."/>
            <person name="Skryabin K.G."/>
        </authorList>
    </citation>
    <scope>NUCLEOTIDE SEQUENCE [LARGE SCALE GENOMIC DNA]</scope>
    <source>
        <strain evidence="8 9">SO-1</strain>
    </source>
</reference>
<keyword evidence="4" id="KW-0808">Transferase</keyword>
<dbReference type="PANTHER" id="PTHR43304:SF1">
    <property type="entry name" value="PAC DOMAIN-CONTAINING PROTEIN"/>
    <property type="match status" value="1"/>
</dbReference>
<comment type="catalytic activity">
    <reaction evidence="1">
        <text>ATP + protein L-histidine = ADP + protein N-phospho-L-histidine.</text>
        <dbReference type="EC" id="2.7.13.3"/>
    </reaction>
</comment>
<protein>
    <recommendedName>
        <fullName evidence="2">histidine kinase</fullName>
        <ecNumber evidence="2">2.7.13.3</ecNumber>
    </recommendedName>
</protein>
<dbReference type="Gene3D" id="1.10.287.130">
    <property type="match status" value="1"/>
</dbReference>
<evidence type="ECO:0000256" key="5">
    <source>
        <dbReference type="ARBA" id="ARBA00022777"/>
    </source>
</evidence>
<dbReference type="InterPro" id="IPR005467">
    <property type="entry name" value="His_kinase_dom"/>
</dbReference>
<gene>
    <name evidence="8" type="ORF">H261_00500</name>
</gene>
<dbReference type="Pfam" id="PF02518">
    <property type="entry name" value="HATPase_c"/>
    <property type="match status" value="1"/>
</dbReference>
<dbReference type="InterPro" id="IPR036097">
    <property type="entry name" value="HisK_dim/P_sf"/>
</dbReference>
<feature type="domain" description="Histidine kinase" evidence="7">
    <location>
        <begin position="575"/>
        <end position="789"/>
    </location>
</feature>
<dbReference type="SUPFAM" id="SSF53850">
    <property type="entry name" value="Periplasmic binding protein-like II"/>
    <property type="match status" value="2"/>
</dbReference>
<dbReference type="InterPro" id="IPR001638">
    <property type="entry name" value="Solute-binding_3/MltF_N"/>
</dbReference>
<dbReference type="SUPFAM" id="SSF47384">
    <property type="entry name" value="Homodimeric domain of signal transducing histidine kinase"/>
    <property type="match status" value="1"/>
</dbReference>
<dbReference type="GO" id="GO:0000155">
    <property type="term" value="F:phosphorelay sensor kinase activity"/>
    <property type="evidence" value="ECO:0007669"/>
    <property type="project" value="InterPro"/>
</dbReference>
<sequence>MIMRLLFLVAYVSLLLSPAHMVMAATIELTQQERAWLNKNPEIRIGIDRQWMPYVYERSPGTITGVEADLLERINTLTGANIKLVLGQWKDMVAQAERGEIHGVAVSVAHPERAKFFLFSSSPYKSSRFIYVRGERESSLRSMADLNGRKVGLLAGNLMDKKVLSRWPEITLVEKVSNQDLALGLLNKEIDGAIFTLSLSLMIREEMIPDLRIGFSVPESEAALGYSINKEYPELLSIINKGLEAIPPNEVQSILDKWSANTAKATPRTELSDAETAWLKAHPVIRTQIFNSPPINYWENGPHGIAVDTVEAILGKLGVRLEYEHGPSWSETLDAMRTRNGVDLLLNAKYTPEQEAFLTYSNDHLTQPLLIFSRTDEKGILGLDDLAGKTVAVEQGYGLRETLAKNHPHIKQVLYEDTVSALAAVSSKQADAYIGGLMVAQYHIAQRGFSNIKVAAGTNLGSHTQAFAARKDWPELISILNKGLASLSVDERNAIHRKYASVEFAERIDYTLLWRVLVGASLIIAGVFYWNRRLAHEITLRKAAECKYHEINKQLEGAAHKLAQSNAELEQFAYAASHDMREPLRMISSYLGLLGRRYGACLDQDGHEFLAFAKDGATRLDRMILGLLDYSRIGRTSRPREPVPLTDVLAEAVTNLQVAIEAAQACVNIPTPLPQVLGHREELVRLFQNLIANAVKYCSPERTSAVTITAERDDTRWRISVADNGIGIAPENHDRVFGIFQRLHGVDVEGAGIGLASCKKIVQHHDGNIWVEGEQGKGCTIVLTLPATE</sequence>
<dbReference type="Gene3D" id="3.40.190.10">
    <property type="entry name" value="Periplasmic binding protein-like II"/>
    <property type="match status" value="4"/>
</dbReference>
<dbReference type="Pfam" id="PF00497">
    <property type="entry name" value="SBP_bac_3"/>
    <property type="match status" value="2"/>
</dbReference>
<proteinExistence type="predicted"/>
<evidence type="ECO:0000256" key="1">
    <source>
        <dbReference type="ARBA" id="ARBA00000085"/>
    </source>
</evidence>
<dbReference type="PATRIC" id="fig|1244869.3.peg.96"/>
<dbReference type="InterPro" id="IPR003594">
    <property type="entry name" value="HATPase_dom"/>
</dbReference>
<organism evidence="8 9">
    <name type="scientific">Paramagnetospirillum caucaseum</name>
    <dbReference type="NCBI Taxonomy" id="1244869"/>
    <lineage>
        <taxon>Bacteria</taxon>
        <taxon>Pseudomonadati</taxon>
        <taxon>Pseudomonadota</taxon>
        <taxon>Alphaproteobacteria</taxon>
        <taxon>Rhodospirillales</taxon>
        <taxon>Magnetospirillaceae</taxon>
        <taxon>Paramagnetospirillum</taxon>
    </lineage>
</organism>
<keyword evidence="6" id="KW-0732">Signal</keyword>
<dbReference type="InterPro" id="IPR036890">
    <property type="entry name" value="HATPase_C_sf"/>
</dbReference>
<dbReference type="RefSeq" id="WP_008613109.1">
    <property type="nucleotide sequence ID" value="NZ_AONQ01000001.1"/>
</dbReference>
<evidence type="ECO:0000256" key="2">
    <source>
        <dbReference type="ARBA" id="ARBA00012438"/>
    </source>
</evidence>
<dbReference type="Gene3D" id="3.30.565.10">
    <property type="entry name" value="Histidine kinase-like ATPase, C-terminal domain"/>
    <property type="match status" value="1"/>
</dbReference>
<keyword evidence="3" id="KW-0597">Phosphoprotein</keyword>
<dbReference type="SMART" id="SM00387">
    <property type="entry name" value="HATPase_c"/>
    <property type="match status" value="1"/>
</dbReference>
<keyword evidence="9" id="KW-1185">Reference proteome</keyword>
<dbReference type="eggNOG" id="COG0834">
    <property type="taxonomic scope" value="Bacteria"/>
</dbReference>
<evidence type="ECO:0000256" key="3">
    <source>
        <dbReference type="ARBA" id="ARBA00022553"/>
    </source>
</evidence>
<name>M3AGM8_9PROT</name>
<dbReference type="eggNOG" id="COG4251">
    <property type="taxonomic scope" value="Bacteria"/>
</dbReference>
<dbReference type="EMBL" id="AONQ01000001">
    <property type="protein sequence ID" value="EME72013.1"/>
    <property type="molecule type" value="Genomic_DNA"/>
</dbReference>